<dbReference type="Pfam" id="PF01494">
    <property type="entry name" value="FAD_binding_3"/>
    <property type="match status" value="1"/>
</dbReference>
<gene>
    <name evidence="5" type="ORF">BJY24_001252</name>
</gene>
<evidence type="ECO:0000256" key="1">
    <source>
        <dbReference type="ARBA" id="ARBA00001974"/>
    </source>
</evidence>
<dbReference type="EMBL" id="JACHIT010000001">
    <property type="protein sequence ID" value="MBB5912385.1"/>
    <property type="molecule type" value="Genomic_DNA"/>
</dbReference>
<dbReference type="PANTHER" id="PTHR43004">
    <property type="entry name" value="TRK SYSTEM POTASSIUM UPTAKE PROTEIN"/>
    <property type="match status" value="1"/>
</dbReference>
<keyword evidence="2" id="KW-0285">Flavoprotein</keyword>
<evidence type="ECO:0000259" key="4">
    <source>
        <dbReference type="Pfam" id="PF01494"/>
    </source>
</evidence>
<evidence type="ECO:0000256" key="2">
    <source>
        <dbReference type="ARBA" id="ARBA00022630"/>
    </source>
</evidence>
<dbReference type="InterPro" id="IPR036188">
    <property type="entry name" value="FAD/NAD-bd_sf"/>
</dbReference>
<protein>
    <submittedName>
        <fullName evidence="5">2-polyprenyl-6-methoxyphenol hydroxylase-like FAD-dependent oxidoreductase</fullName>
    </submittedName>
</protein>
<dbReference type="GO" id="GO:0016709">
    <property type="term" value="F:oxidoreductase activity, acting on paired donors, with incorporation or reduction of molecular oxygen, NAD(P)H as one donor, and incorporation of one atom of oxygen"/>
    <property type="evidence" value="ECO:0007669"/>
    <property type="project" value="UniProtKB-ARBA"/>
</dbReference>
<dbReference type="AlphaFoldDB" id="A0A7W9PAI6"/>
<keyword evidence="6" id="KW-1185">Reference proteome</keyword>
<accession>A0A7W9PAI6</accession>
<evidence type="ECO:0000256" key="3">
    <source>
        <dbReference type="ARBA" id="ARBA00022827"/>
    </source>
</evidence>
<dbReference type="RefSeq" id="WP_246460872.1">
    <property type="nucleotide sequence ID" value="NZ_JACHIT010000001.1"/>
</dbReference>
<dbReference type="InterPro" id="IPR002938">
    <property type="entry name" value="FAD-bd"/>
</dbReference>
<dbReference type="Proteomes" id="UP000540412">
    <property type="component" value="Unassembled WGS sequence"/>
</dbReference>
<proteinExistence type="predicted"/>
<organism evidence="5 6">
    <name type="scientific">Nocardia transvalensis</name>
    <dbReference type="NCBI Taxonomy" id="37333"/>
    <lineage>
        <taxon>Bacteria</taxon>
        <taxon>Bacillati</taxon>
        <taxon>Actinomycetota</taxon>
        <taxon>Actinomycetes</taxon>
        <taxon>Mycobacteriales</taxon>
        <taxon>Nocardiaceae</taxon>
        <taxon>Nocardia</taxon>
    </lineage>
</organism>
<sequence length="510" mass="54834">MMYDVHSPRVLVVGGGLVGLSAALFLQRQGVPALLVERRRTTSPQPKARRINLRTMEVFGQLGITEQVLDAARGLSEHQAMAAGPTLAQARRLPFTLPGGIPQWDTITPATSCLCAQDTLEPALRRIAEARGCDLRFGVECTEFTEDTTGVEAVLRAADGAVERVRVDYLIAADGAASPIRERLGITRSGRGALGRAVNVYFRADLRDLVRGREFNLCQIENESVPGAFASVDGALRWIFTTAADIDRPADAWPDALRTAIGVPDLEIELLSVLPWEPGMFIADRFRAGRVFLAGDAAHVMPPYAAAGANTGIQDAHNLAWKLARTVNGVAGDALLDTYHAERHPIGWYTADQSSVRTANLRAMNTESTDGTPLADPIALILGTRYPDGALIDDESPHTMDRLDLTGRPGTRVPHHVLPDGRSTLDLVGTEFTLLAGPAGAAWHDQGLETHRMDETFCTAAGLTPSGALLVRPDQVVAWRSPELPADPGGALRAVLHRVLRPGIPATAER</sequence>
<dbReference type="SUPFAM" id="SSF51905">
    <property type="entry name" value="FAD/NAD(P)-binding domain"/>
    <property type="match status" value="1"/>
</dbReference>
<reference evidence="5 6" key="1">
    <citation type="submission" date="2020-08" db="EMBL/GenBank/DDBJ databases">
        <title>Sequencing the genomes of 1000 actinobacteria strains.</title>
        <authorList>
            <person name="Klenk H.-P."/>
        </authorList>
    </citation>
    <scope>NUCLEOTIDE SEQUENCE [LARGE SCALE GENOMIC DNA]</scope>
    <source>
        <strain evidence="5 6">DSM 43582</strain>
    </source>
</reference>
<dbReference type="PRINTS" id="PR00420">
    <property type="entry name" value="RNGMNOXGNASE"/>
</dbReference>
<evidence type="ECO:0000313" key="5">
    <source>
        <dbReference type="EMBL" id="MBB5912385.1"/>
    </source>
</evidence>
<comment type="cofactor">
    <cofactor evidence="1">
        <name>FAD</name>
        <dbReference type="ChEBI" id="CHEBI:57692"/>
    </cofactor>
</comment>
<name>A0A7W9PAI6_9NOCA</name>
<dbReference type="Gene3D" id="3.40.30.120">
    <property type="match status" value="1"/>
</dbReference>
<dbReference type="GO" id="GO:0071949">
    <property type="term" value="F:FAD binding"/>
    <property type="evidence" value="ECO:0007669"/>
    <property type="project" value="InterPro"/>
</dbReference>
<feature type="domain" description="FAD-binding" evidence="4">
    <location>
        <begin position="10"/>
        <end position="353"/>
    </location>
</feature>
<dbReference type="InterPro" id="IPR050641">
    <property type="entry name" value="RIFMO-like"/>
</dbReference>
<comment type="caution">
    <text evidence="5">The sequence shown here is derived from an EMBL/GenBank/DDBJ whole genome shotgun (WGS) entry which is preliminary data.</text>
</comment>
<dbReference type="Pfam" id="PF21274">
    <property type="entry name" value="Rng_hyd_C"/>
    <property type="match status" value="1"/>
</dbReference>
<dbReference type="Gene3D" id="3.50.50.60">
    <property type="entry name" value="FAD/NAD(P)-binding domain"/>
    <property type="match status" value="1"/>
</dbReference>
<dbReference type="PANTHER" id="PTHR43004:SF19">
    <property type="entry name" value="BINDING MONOOXYGENASE, PUTATIVE (JCVI)-RELATED"/>
    <property type="match status" value="1"/>
</dbReference>
<keyword evidence="3" id="KW-0274">FAD</keyword>
<evidence type="ECO:0000313" key="6">
    <source>
        <dbReference type="Proteomes" id="UP000540412"/>
    </source>
</evidence>
<dbReference type="Gene3D" id="3.30.9.10">
    <property type="entry name" value="D-Amino Acid Oxidase, subunit A, domain 2"/>
    <property type="match status" value="1"/>
</dbReference>